<sequence length="141" mass="16192">MCRSSQCPSYSTENQSETESKAARLFLRGRNQNDNFRILERKEKDLGTSSDGKYYQDLAISRSVNEVLSTKSVVYQLPAQDLSFALATFPEFFSQGLASEHKVLTKRVDPSLTNQDFNDRKRNLSSEYKGLALWYIREYGL</sequence>
<organism evidence="1 2">
    <name type="scientific">Pocillopora damicornis</name>
    <name type="common">Cauliflower coral</name>
    <name type="synonym">Millepora damicornis</name>
    <dbReference type="NCBI Taxonomy" id="46731"/>
    <lineage>
        <taxon>Eukaryota</taxon>
        <taxon>Metazoa</taxon>
        <taxon>Cnidaria</taxon>
        <taxon>Anthozoa</taxon>
        <taxon>Hexacorallia</taxon>
        <taxon>Scleractinia</taxon>
        <taxon>Astrocoeniina</taxon>
        <taxon>Pocilloporidae</taxon>
        <taxon>Pocillopora</taxon>
    </lineage>
</organism>
<reference evidence="1 2" key="1">
    <citation type="journal article" date="2018" name="Sci. Rep.">
        <title>Comparative analysis of the Pocillopora damicornis genome highlights role of immune system in coral evolution.</title>
        <authorList>
            <person name="Cunning R."/>
            <person name="Bay R.A."/>
            <person name="Gillette P."/>
            <person name="Baker A.C."/>
            <person name="Traylor-Knowles N."/>
        </authorList>
    </citation>
    <scope>NUCLEOTIDE SEQUENCE [LARGE SCALE GENOMIC DNA]</scope>
    <source>
        <strain evidence="1">RSMAS</strain>
        <tissue evidence="1">Whole animal</tissue>
    </source>
</reference>
<dbReference type="AlphaFoldDB" id="A0A3M6TD41"/>
<evidence type="ECO:0000313" key="1">
    <source>
        <dbReference type="EMBL" id="RMX39316.1"/>
    </source>
</evidence>
<evidence type="ECO:0000313" key="2">
    <source>
        <dbReference type="Proteomes" id="UP000275408"/>
    </source>
</evidence>
<keyword evidence="2" id="KW-1185">Reference proteome</keyword>
<comment type="caution">
    <text evidence="1">The sequence shown here is derived from an EMBL/GenBank/DDBJ whole genome shotgun (WGS) entry which is preliminary data.</text>
</comment>
<name>A0A3M6TD41_POCDA</name>
<accession>A0A3M6TD41</accession>
<proteinExistence type="predicted"/>
<protein>
    <submittedName>
        <fullName evidence="1">Uncharacterized protein</fullName>
    </submittedName>
</protein>
<gene>
    <name evidence="1" type="ORF">pdam_00017878</name>
</gene>
<dbReference type="Proteomes" id="UP000275408">
    <property type="component" value="Unassembled WGS sequence"/>
</dbReference>
<dbReference type="EMBL" id="RCHS01003836">
    <property type="protein sequence ID" value="RMX39316.1"/>
    <property type="molecule type" value="Genomic_DNA"/>
</dbReference>